<dbReference type="KEGG" id="cam:101489341"/>
<feature type="signal peptide" evidence="10">
    <location>
        <begin position="1"/>
        <end position="22"/>
    </location>
</feature>
<dbReference type="Gene3D" id="2.160.20.10">
    <property type="entry name" value="Single-stranded right-handed beta-helix, Pectin lyase-like"/>
    <property type="match status" value="1"/>
</dbReference>
<reference evidence="12" key="2">
    <citation type="submission" date="2025-08" db="UniProtKB">
        <authorList>
            <consortium name="RefSeq"/>
        </authorList>
    </citation>
    <scope>IDENTIFICATION</scope>
    <source>
        <tissue evidence="12">Etiolated seedlings</tissue>
    </source>
</reference>
<dbReference type="PANTHER" id="PTHR31375">
    <property type="match status" value="1"/>
</dbReference>
<evidence type="ECO:0000313" key="11">
    <source>
        <dbReference type="Proteomes" id="UP000087171"/>
    </source>
</evidence>
<dbReference type="STRING" id="3827.A0A1S2YQ75"/>
<comment type="similarity">
    <text evidence="2 9">Belongs to the glycosyl hydrolase 28 family.</text>
</comment>
<dbReference type="GO" id="GO:0005975">
    <property type="term" value="P:carbohydrate metabolic process"/>
    <property type="evidence" value="ECO:0007669"/>
    <property type="project" value="InterPro"/>
</dbReference>
<dbReference type="InterPro" id="IPR011050">
    <property type="entry name" value="Pectin_lyase_fold/virulence"/>
</dbReference>
<dbReference type="Proteomes" id="UP000087171">
    <property type="component" value="Chromosome Ca7"/>
</dbReference>
<dbReference type="InterPro" id="IPR006626">
    <property type="entry name" value="PbH1"/>
</dbReference>
<organism evidence="11 12">
    <name type="scientific">Cicer arietinum</name>
    <name type="common">Chickpea</name>
    <name type="synonym">Garbanzo</name>
    <dbReference type="NCBI Taxonomy" id="3827"/>
    <lineage>
        <taxon>Eukaryota</taxon>
        <taxon>Viridiplantae</taxon>
        <taxon>Streptophyta</taxon>
        <taxon>Embryophyta</taxon>
        <taxon>Tracheophyta</taxon>
        <taxon>Spermatophyta</taxon>
        <taxon>Magnoliopsida</taxon>
        <taxon>eudicotyledons</taxon>
        <taxon>Gunneridae</taxon>
        <taxon>Pentapetalae</taxon>
        <taxon>rosids</taxon>
        <taxon>fabids</taxon>
        <taxon>Fabales</taxon>
        <taxon>Fabaceae</taxon>
        <taxon>Papilionoideae</taxon>
        <taxon>50 kb inversion clade</taxon>
        <taxon>NPAAA clade</taxon>
        <taxon>Hologalegina</taxon>
        <taxon>IRL clade</taxon>
        <taxon>Cicereae</taxon>
        <taxon>Cicer</taxon>
    </lineage>
</organism>
<keyword evidence="4" id="KW-0964">Secreted</keyword>
<keyword evidence="6 9" id="KW-0326">Glycosidase</keyword>
<dbReference type="GO" id="GO:0004650">
    <property type="term" value="F:polygalacturonase activity"/>
    <property type="evidence" value="ECO:0007669"/>
    <property type="project" value="InterPro"/>
</dbReference>
<dbReference type="SUPFAM" id="SSF51126">
    <property type="entry name" value="Pectin lyase-like"/>
    <property type="match status" value="1"/>
</dbReference>
<keyword evidence="5 9" id="KW-0378">Hydrolase</keyword>
<evidence type="ECO:0000256" key="4">
    <source>
        <dbReference type="ARBA" id="ARBA00022525"/>
    </source>
</evidence>
<dbReference type="SMART" id="SM00710">
    <property type="entry name" value="PbH1"/>
    <property type="match status" value="4"/>
</dbReference>
<comment type="subcellular location">
    <subcellularLocation>
        <location evidence="1">Secreted</location>
        <location evidence="1">Cell wall</location>
    </subcellularLocation>
</comment>
<accession>A0A1S2YQ75</accession>
<dbReference type="GO" id="GO:0071555">
    <property type="term" value="P:cell wall organization"/>
    <property type="evidence" value="ECO:0007669"/>
    <property type="project" value="UniProtKB-KW"/>
</dbReference>
<dbReference type="AlphaFoldDB" id="A0A1S2YQ75"/>
<gene>
    <name evidence="12" type="primary">LOC101489341</name>
</gene>
<proteinExistence type="inferred from homology"/>
<keyword evidence="11" id="KW-1185">Reference proteome</keyword>
<dbReference type="InterPro" id="IPR012334">
    <property type="entry name" value="Pectin_lyas_fold"/>
</dbReference>
<evidence type="ECO:0000256" key="2">
    <source>
        <dbReference type="ARBA" id="ARBA00008834"/>
    </source>
</evidence>
<evidence type="ECO:0000256" key="10">
    <source>
        <dbReference type="SAM" id="SignalP"/>
    </source>
</evidence>
<protein>
    <submittedName>
        <fullName evidence="12">Exopolygalacturonase-like</fullName>
    </submittedName>
</protein>
<evidence type="ECO:0000256" key="3">
    <source>
        <dbReference type="ARBA" id="ARBA00022512"/>
    </source>
</evidence>
<feature type="active site" evidence="8">
    <location>
        <position position="272"/>
    </location>
</feature>
<keyword evidence="7" id="KW-0961">Cell wall biogenesis/degradation</keyword>
<sequence>MAIAKSGVIIILLFALASYADAAAAVRARPPVGHDVFGDKNNAKDVPLPGEKLVNVLSFGAKGDGVFDSTEAFMQAWQAVCHTEGQNRLYIPAGKFLVSSMYFQGPCLAPNPVTIQVEGTVLATTDISEYENGDWLMFQKINGLKIIGGGTFDGQGQKSWEYTENCEASNEVCVRNPSSLFFMEVQNAIVQNIRSVNPKGFHVFITKCSNIRMRKLKLIAPETSPNTDGIHISSSVNVIIARNSISTGDDCISMIQGSENIFINRLKCGPGHGISIGSLGKYENEREVRGVSIKNSALIGTTNGLRIKTWPDRYGGGASMISFSNINMTNVKNPIIIDQEYECYPNCQKKPSLVKIQDIHFANVKGTTISPIAVDLRCSKLYPCSGVTIRDIDLKFGNAPSSARCVNVKPVYGGFLNPPACM</sequence>
<evidence type="ECO:0000256" key="5">
    <source>
        <dbReference type="ARBA" id="ARBA00022801"/>
    </source>
</evidence>
<keyword evidence="3" id="KW-0134">Cell wall</keyword>
<evidence type="ECO:0000313" key="12">
    <source>
        <dbReference type="RefSeq" id="XP_004508193.1"/>
    </source>
</evidence>
<dbReference type="RefSeq" id="XP_004508193.1">
    <property type="nucleotide sequence ID" value="XM_004508136.3"/>
</dbReference>
<dbReference type="Pfam" id="PF00295">
    <property type="entry name" value="Glyco_hydro_28"/>
    <property type="match status" value="1"/>
</dbReference>
<evidence type="ECO:0000256" key="8">
    <source>
        <dbReference type="PROSITE-ProRule" id="PRU10052"/>
    </source>
</evidence>
<feature type="chain" id="PRO_5010295271" evidence="10">
    <location>
        <begin position="23"/>
        <end position="422"/>
    </location>
</feature>
<evidence type="ECO:0000256" key="9">
    <source>
        <dbReference type="RuleBase" id="RU361169"/>
    </source>
</evidence>
<keyword evidence="10" id="KW-0732">Signal</keyword>
<dbReference type="OrthoDB" id="187139at2759"/>
<dbReference type="PaxDb" id="3827-XP_004508193.1"/>
<reference evidence="11" key="1">
    <citation type="journal article" date="2013" name="Nat. Biotechnol.">
        <title>Draft genome sequence of chickpea (Cicer arietinum) provides a resource for trait improvement.</title>
        <authorList>
            <person name="Varshney R.K."/>
            <person name="Song C."/>
            <person name="Saxena R.K."/>
            <person name="Azam S."/>
            <person name="Yu S."/>
            <person name="Sharpe A.G."/>
            <person name="Cannon S."/>
            <person name="Baek J."/>
            <person name="Rosen B.D."/>
            <person name="Tar'an B."/>
            <person name="Millan T."/>
            <person name="Zhang X."/>
            <person name="Ramsay L.D."/>
            <person name="Iwata A."/>
            <person name="Wang Y."/>
            <person name="Nelson W."/>
            <person name="Farmer A.D."/>
            <person name="Gaur P.M."/>
            <person name="Soderlund C."/>
            <person name="Penmetsa R.V."/>
            <person name="Xu C."/>
            <person name="Bharti A.K."/>
            <person name="He W."/>
            <person name="Winter P."/>
            <person name="Zhao S."/>
            <person name="Hane J.K."/>
            <person name="Carrasquilla-Garcia N."/>
            <person name="Condie J.A."/>
            <person name="Upadhyaya H.D."/>
            <person name="Luo M.C."/>
            <person name="Thudi M."/>
            <person name="Gowda C.L."/>
            <person name="Singh N.P."/>
            <person name="Lichtenzveig J."/>
            <person name="Gali K.K."/>
            <person name="Rubio J."/>
            <person name="Nadarajan N."/>
            <person name="Dolezel J."/>
            <person name="Bansal K.C."/>
            <person name="Xu X."/>
            <person name="Edwards D."/>
            <person name="Zhang G."/>
            <person name="Kahl G."/>
            <person name="Gil J."/>
            <person name="Singh K.B."/>
            <person name="Datta S.K."/>
            <person name="Jackson S.A."/>
            <person name="Wang J."/>
            <person name="Cook D.R."/>
        </authorList>
    </citation>
    <scope>NUCLEOTIDE SEQUENCE [LARGE SCALE GENOMIC DNA]</scope>
    <source>
        <strain evidence="11">cv. CDC Frontier</strain>
    </source>
</reference>
<dbReference type="FunFam" id="2.160.20.10:FF:000004">
    <property type="entry name" value="Pectin lyase-like superfamily protein"/>
    <property type="match status" value="1"/>
</dbReference>
<evidence type="ECO:0000256" key="7">
    <source>
        <dbReference type="ARBA" id="ARBA00023316"/>
    </source>
</evidence>
<dbReference type="PROSITE" id="PS00502">
    <property type="entry name" value="POLYGALACTURONASE"/>
    <property type="match status" value="1"/>
</dbReference>
<dbReference type="eggNOG" id="ENOG502QV2R">
    <property type="taxonomic scope" value="Eukaryota"/>
</dbReference>
<dbReference type="InterPro" id="IPR000743">
    <property type="entry name" value="Glyco_hydro_28"/>
</dbReference>
<name>A0A1S2YQ75_CICAR</name>
<dbReference type="GeneID" id="101489341"/>
<evidence type="ECO:0000256" key="6">
    <source>
        <dbReference type="ARBA" id="ARBA00023295"/>
    </source>
</evidence>
<evidence type="ECO:0000256" key="1">
    <source>
        <dbReference type="ARBA" id="ARBA00004191"/>
    </source>
</evidence>